<evidence type="ECO:0000313" key="1">
    <source>
        <dbReference type="EMBL" id="MEL0551500.1"/>
    </source>
</evidence>
<comment type="caution">
    <text evidence="1">The sequence shown here is derived from an EMBL/GenBank/DDBJ whole genome shotgun (WGS) entry which is preliminary data.</text>
</comment>
<proteinExistence type="predicted"/>
<protein>
    <recommendedName>
        <fullName evidence="3">Transposase</fullName>
    </recommendedName>
</protein>
<dbReference type="Proteomes" id="UP001312893">
    <property type="component" value="Unassembled WGS sequence"/>
</dbReference>
<accession>A0ABU9F665</accession>
<dbReference type="RefSeq" id="WP_123754511.1">
    <property type="nucleotide sequence ID" value="NZ_JARXNK020000100.1"/>
</dbReference>
<sequence>MSYYTKQQRSTLCTADTGGKKVFQALAASCAINTQATLVEIKDSLARGKKHSSATLLRKKLRGRLMRELQDI</sequence>
<name>A0ABU9F665_9ENTR</name>
<organism evidence="1 2">
    <name type="scientific">Raoultella lignicola</name>
    <dbReference type="NCBI Taxonomy" id="3040939"/>
    <lineage>
        <taxon>Bacteria</taxon>
        <taxon>Pseudomonadati</taxon>
        <taxon>Pseudomonadota</taxon>
        <taxon>Gammaproteobacteria</taxon>
        <taxon>Enterobacterales</taxon>
        <taxon>Enterobacteriaceae</taxon>
        <taxon>Klebsiella/Raoultella group</taxon>
        <taxon>Raoultella</taxon>
    </lineage>
</organism>
<gene>
    <name evidence="1" type="ORF">QFI96_007285</name>
</gene>
<keyword evidence="2" id="KW-1185">Reference proteome</keyword>
<evidence type="ECO:0008006" key="3">
    <source>
        <dbReference type="Google" id="ProtNLM"/>
    </source>
</evidence>
<evidence type="ECO:0000313" key="2">
    <source>
        <dbReference type="Proteomes" id="UP001312893"/>
    </source>
</evidence>
<reference evidence="1 2" key="1">
    <citation type="submission" date="2024-04" db="EMBL/GenBank/DDBJ databases">
        <title>Two novel Raoultella species associated with bleeding cankers of broadleaf hosts, Raoultella scottia sp. nov. and Raoultella lignicola sp. nov.</title>
        <authorList>
            <person name="Brady C.L."/>
        </authorList>
    </citation>
    <scope>NUCLEOTIDE SEQUENCE [LARGE SCALE GENOMIC DNA]</scope>
    <source>
        <strain evidence="1 2">TW_WC1a.1</strain>
    </source>
</reference>
<dbReference type="EMBL" id="JARXNK020000100">
    <property type="protein sequence ID" value="MEL0551500.1"/>
    <property type="molecule type" value="Genomic_DNA"/>
</dbReference>